<dbReference type="AlphaFoldDB" id="A0A3G3JUN5"/>
<evidence type="ECO:0000256" key="1">
    <source>
        <dbReference type="ARBA" id="ARBA00009428"/>
    </source>
</evidence>
<dbReference type="GO" id="GO:0016491">
    <property type="term" value="F:oxidoreductase activity"/>
    <property type="evidence" value="ECO:0007669"/>
    <property type="project" value="InterPro"/>
</dbReference>
<dbReference type="Gene3D" id="3.40.50.360">
    <property type="match status" value="1"/>
</dbReference>
<protein>
    <submittedName>
        <fullName evidence="3">NAD(P)H-dependent oxidoreductase</fullName>
    </submittedName>
</protein>
<dbReference type="PANTHER" id="PTHR30543:SF21">
    <property type="entry name" value="NAD(P)H-DEPENDENT FMN REDUCTASE LOT6"/>
    <property type="match status" value="1"/>
</dbReference>
<evidence type="ECO:0000313" key="3">
    <source>
        <dbReference type="EMBL" id="AYQ71561.1"/>
    </source>
</evidence>
<dbReference type="InterPro" id="IPR005025">
    <property type="entry name" value="FMN_Rdtase-like_dom"/>
</dbReference>
<dbReference type="RefSeq" id="WP_123039624.1">
    <property type="nucleotide sequence ID" value="NZ_CP033433.1"/>
</dbReference>
<dbReference type="Pfam" id="PF03358">
    <property type="entry name" value="FMN_red"/>
    <property type="match status" value="1"/>
</dbReference>
<sequence length="184" mass="20306">MSERLDIAIIVGSLRARSYNRCFAEFIRSRYASSYRAEFADIGVLPHYNQDNELDPGPEVAAFKRQIAVADGVVIVTPEFNWSIPGVLKNAIDWLSRVDKALIGKPVMVAGVSGGSRGTLRAQLQLRQILQSNGVNVKLLPPAGNEVLIGDAAQKFDETGALVDQELIAYMDGVMKRFQEWIRS</sequence>
<dbReference type="InterPro" id="IPR029039">
    <property type="entry name" value="Flavoprotein-like_sf"/>
</dbReference>
<accession>A0A3G3JUN5</accession>
<feature type="domain" description="NADPH-dependent FMN reductase-like" evidence="2">
    <location>
        <begin position="6"/>
        <end position="136"/>
    </location>
</feature>
<dbReference type="Proteomes" id="UP000269097">
    <property type="component" value="Chromosome"/>
</dbReference>
<name>A0A3G3JUN5_9BACL</name>
<dbReference type="GO" id="GO:0005829">
    <property type="term" value="C:cytosol"/>
    <property type="evidence" value="ECO:0007669"/>
    <property type="project" value="TreeGrafter"/>
</dbReference>
<dbReference type="EMBL" id="CP033433">
    <property type="protein sequence ID" value="AYQ71561.1"/>
    <property type="molecule type" value="Genomic_DNA"/>
</dbReference>
<proteinExistence type="inferred from homology"/>
<dbReference type="KEGG" id="coh:EAV92_02550"/>
<dbReference type="SUPFAM" id="SSF52218">
    <property type="entry name" value="Flavoproteins"/>
    <property type="match status" value="1"/>
</dbReference>
<evidence type="ECO:0000259" key="2">
    <source>
        <dbReference type="Pfam" id="PF03358"/>
    </source>
</evidence>
<dbReference type="GO" id="GO:0010181">
    <property type="term" value="F:FMN binding"/>
    <property type="evidence" value="ECO:0007669"/>
    <property type="project" value="TreeGrafter"/>
</dbReference>
<comment type="similarity">
    <text evidence="1">Belongs to the azoreductase type 2 family.</text>
</comment>
<dbReference type="PANTHER" id="PTHR30543">
    <property type="entry name" value="CHROMATE REDUCTASE"/>
    <property type="match status" value="1"/>
</dbReference>
<gene>
    <name evidence="3" type="ORF">EAV92_02550</name>
</gene>
<reference evidence="3 4" key="1">
    <citation type="submission" date="2018-10" db="EMBL/GenBank/DDBJ databases">
        <title>Genome Sequence of Cohnella sp.</title>
        <authorList>
            <person name="Srinivasan S."/>
            <person name="Kim M.K."/>
        </authorList>
    </citation>
    <scope>NUCLEOTIDE SEQUENCE [LARGE SCALE GENOMIC DNA]</scope>
    <source>
        <strain evidence="3 4">18JY8-7</strain>
    </source>
</reference>
<evidence type="ECO:0000313" key="4">
    <source>
        <dbReference type="Proteomes" id="UP000269097"/>
    </source>
</evidence>
<organism evidence="3 4">
    <name type="scientific">Cohnella candidum</name>
    <dbReference type="NCBI Taxonomy" id="2674991"/>
    <lineage>
        <taxon>Bacteria</taxon>
        <taxon>Bacillati</taxon>
        <taxon>Bacillota</taxon>
        <taxon>Bacilli</taxon>
        <taxon>Bacillales</taxon>
        <taxon>Paenibacillaceae</taxon>
        <taxon>Cohnella</taxon>
    </lineage>
</organism>
<keyword evidence="4" id="KW-1185">Reference proteome</keyword>
<dbReference type="InterPro" id="IPR050712">
    <property type="entry name" value="NAD(P)H-dep_reductase"/>
</dbReference>